<keyword evidence="2" id="KW-1185">Reference proteome</keyword>
<dbReference type="eggNOG" id="ENOG5032QCH">
    <property type="taxonomic scope" value="Bacteria"/>
</dbReference>
<dbReference type="RefSeq" id="WP_025833601.1">
    <property type="nucleotide sequence ID" value="NZ_FQZN01000010.1"/>
</dbReference>
<sequence length="68" mass="7942">MNEFNAGWWNCFCSYTEELNDRYYNWAETAKAQLTSAGVTKDEIAFVLKEYSLGKKTEAMLREYLQGL</sequence>
<proteinExistence type="predicted"/>
<gene>
    <name evidence="1" type="ORF">SAMN05444350_11031</name>
</gene>
<dbReference type="AlphaFoldDB" id="A0A1M6ES17"/>
<reference evidence="2" key="1">
    <citation type="submission" date="2016-11" db="EMBL/GenBank/DDBJ databases">
        <authorList>
            <person name="Varghese N."/>
            <person name="Submissions S."/>
        </authorList>
    </citation>
    <scope>NUCLEOTIDE SEQUENCE [LARGE SCALE GENOMIC DNA]</scope>
    <source>
        <strain evidence="2">DSM 26884</strain>
    </source>
</reference>
<dbReference type="GeneID" id="92711993"/>
<name>A0A1M6ES17_9BACE</name>
<organism evidence="1 2">
    <name type="scientific">Bacteroides stercorirosoris</name>
    <dbReference type="NCBI Taxonomy" id="871324"/>
    <lineage>
        <taxon>Bacteria</taxon>
        <taxon>Pseudomonadati</taxon>
        <taxon>Bacteroidota</taxon>
        <taxon>Bacteroidia</taxon>
        <taxon>Bacteroidales</taxon>
        <taxon>Bacteroidaceae</taxon>
        <taxon>Bacteroides</taxon>
    </lineage>
</organism>
<protein>
    <submittedName>
        <fullName evidence="1">Uncharacterized protein</fullName>
    </submittedName>
</protein>
<evidence type="ECO:0000313" key="2">
    <source>
        <dbReference type="Proteomes" id="UP000184192"/>
    </source>
</evidence>
<accession>A0A1M6ES17</accession>
<dbReference type="EMBL" id="FQZN01000010">
    <property type="protein sequence ID" value="SHI88140.1"/>
    <property type="molecule type" value="Genomic_DNA"/>
</dbReference>
<dbReference type="Proteomes" id="UP000184192">
    <property type="component" value="Unassembled WGS sequence"/>
</dbReference>
<evidence type="ECO:0000313" key="1">
    <source>
        <dbReference type="EMBL" id="SHI88140.1"/>
    </source>
</evidence>